<dbReference type="GeneID" id="87829788"/>
<evidence type="ECO:0000256" key="1">
    <source>
        <dbReference type="SAM" id="MobiDB-lite"/>
    </source>
</evidence>
<protein>
    <submittedName>
        <fullName evidence="2">Uncharacterized protein</fullName>
    </submittedName>
</protein>
<proteinExistence type="predicted"/>
<evidence type="ECO:0000313" key="3">
    <source>
        <dbReference type="Proteomes" id="UP001302602"/>
    </source>
</evidence>
<sequence>MQLSLQSHQHNVKTMCSNFRSTFGDDEINALGIDEMKFDTDSGQLPEPKLYQDIMMTLYFQVKVIRVADADIAQLEGLFGQLSVTPITRSVTVPTNQLGGGTSTSTETESLRR</sequence>
<dbReference type="RefSeq" id="XP_062646886.1">
    <property type="nucleotide sequence ID" value="XM_062793019.1"/>
</dbReference>
<evidence type="ECO:0000313" key="2">
    <source>
        <dbReference type="EMBL" id="KAK4123115.1"/>
    </source>
</evidence>
<gene>
    <name evidence="2" type="ORF">N657DRAFT_645842</name>
</gene>
<dbReference type="EMBL" id="MU853229">
    <property type="protein sequence ID" value="KAK4123115.1"/>
    <property type="molecule type" value="Genomic_DNA"/>
</dbReference>
<comment type="caution">
    <text evidence="2">The sequence shown here is derived from an EMBL/GenBank/DDBJ whole genome shotgun (WGS) entry which is preliminary data.</text>
</comment>
<reference evidence="2" key="2">
    <citation type="submission" date="2023-05" db="EMBL/GenBank/DDBJ databases">
        <authorList>
            <consortium name="Lawrence Berkeley National Laboratory"/>
            <person name="Steindorff A."/>
            <person name="Hensen N."/>
            <person name="Bonometti L."/>
            <person name="Westerberg I."/>
            <person name="Brannstrom I.O."/>
            <person name="Guillou S."/>
            <person name="Cros-Aarteil S."/>
            <person name="Calhoun S."/>
            <person name="Haridas S."/>
            <person name="Kuo A."/>
            <person name="Mondo S."/>
            <person name="Pangilinan J."/>
            <person name="Riley R."/>
            <person name="Labutti K."/>
            <person name="Andreopoulos B."/>
            <person name="Lipzen A."/>
            <person name="Chen C."/>
            <person name="Yanf M."/>
            <person name="Daum C."/>
            <person name="Ng V."/>
            <person name="Clum A."/>
            <person name="Ohm R."/>
            <person name="Martin F."/>
            <person name="Silar P."/>
            <person name="Natvig D."/>
            <person name="Lalanne C."/>
            <person name="Gautier V."/>
            <person name="Ament-Velasquez S.L."/>
            <person name="Kruys A."/>
            <person name="Hutchinson M.I."/>
            <person name="Powell A.J."/>
            <person name="Barry K."/>
            <person name="Miller A.N."/>
            <person name="Grigoriev I.V."/>
            <person name="Debuchy R."/>
            <person name="Gladieux P."/>
            <person name="Thoren M.H."/>
            <person name="Johannesson H."/>
        </authorList>
    </citation>
    <scope>NUCLEOTIDE SEQUENCE</scope>
    <source>
        <strain evidence="2">CBS 731.68</strain>
    </source>
</reference>
<dbReference type="Proteomes" id="UP001302602">
    <property type="component" value="Unassembled WGS sequence"/>
</dbReference>
<organism evidence="2 3">
    <name type="scientific">Parathielavia appendiculata</name>
    <dbReference type="NCBI Taxonomy" id="2587402"/>
    <lineage>
        <taxon>Eukaryota</taxon>
        <taxon>Fungi</taxon>
        <taxon>Dikarya</taxon>
        <taxon>Ascomycota</taxon>
        <taxon>Pezizomycotina</taxon>
        <taxon>Sordariomycetes</taxon>
        <taxon>Sordariomycetidae</taxon>
        <taxon>Sordariales</taxon>
        <taxon>Chaetomiaceae</taxon>
        <taxon>Parathielavia</taxon>
    </lineage>
</organism>
<dbReference type="AlphaFoldDB" id="A0AAN6TZG6"/>
<accession>A0AAN6TZG6</accession>
<name>A0AAN6TZG6_9PEZI</name>
<feature type="compositionally biased region" description="Low complexity" evidence="1">
    <location>
        <begin position="103"/>
        <end position="113"/>
    </location>
</feature>
<feature type="region of interest" description="Disordered" evidence="1">
    <location>
        <begin position="93"/>
        <end position="113"/>
    </location>
</feature>
<reference evidence="2" key="1">
    <citation type="journal article" date="2023" name="Mol. Phylogenet. Evol.">
        <title>Genome-scale phylogeny and comparative genomics of the fungal order Sordariales.</title>
        <authorList>
            <person name="Hensen N."/>
            <person name="Bonometti L."/>
            <person name="Westerberg I."/>
            <person name="Brannstrom I.O."/>
            <person name="Guillou S."/>
            <person name="Cros-Aarteil S."/>
            <person name="Calhoun S."/>
            <person name="Haridas S."/>
            <person name="Kuo A."/>
            <person name="Mondo S."/>
            <person name="Pangilinan J."/>
            <person name="Riley R."/>
            <person name="LaButti K."/>
            <person name="Andreopoulos B."/>
            <person name="Lipzen A."/>
            <person name="Chen C."/>
            <person name="Yan M."/>
            <person name="Daum C."/>
            <person name="Ng V."/>
            <person name="Clum A."/>
            <person name="Steindorff A."/>
            <person name="Ohm R.A."/>
            <person name="Martin F."/>
            <person name="Silar P."/>
            <person name="Natvig D.O."/>
            <person name="Lalanne C."/>
            <person name="Gautier V."/>
            <person name="Ament-Velasquez S.L."/>
            <person name="Kruys A."/>
            <person name="Hutchinson M.I."/>
            <person name="Powell A.J."/>
            <person name="Barry K."/>
            <person name="Miller A.N."/>
            <person name="Grigoriev I.V."/>
            <person name="Debuchy R."/>
            <person name="Gladieux P."/>
            <person name="Hiltunen Thoren M."/>
            <person name="Johannesson H."/>
        </authorList>
    </citation>
    <scope>NUCLEOTIDE SEQUENCE</scope>
    <source>
        <strain evidence="2">CBS 731.68</strain>
    </source>
</reference>
<keyword evidence="3" id="KW-1185">Reference proteome</keyword>